<dbReference type="InterPro" id="IPR002172">
    <property type="entry name" value="LDrepeatLR_classA_rpt"/>
</dbReference>
<name>A0AAV4JP60_9GAST</name>
<keyword evidence="4" id="KW-1185">Reference proteome</keyword>
<dbReference type="AlphaFoldDB" id="A0AAV4JP60"/>
<organism evidence="3 4">
    <name type="scientific">Elysia marginata</name>
    <dbReference type="NCBI Taxonomy" id="1093978"/>
    <lineage>
        <taxon>Eukaryota</taxon>
        <taxon>Metazoa</taxon>
        <taxon>Spiralia</taxon>
        <taxon>Lophotrochozoa</taxon>
        <taxon>Mollusca</taxon>
        <taxon>Gastropoda</taxon>
        <taxon>Heterobranchia</taxon>
        <taxon>Euthyneura</taxon>
        <taxon>Panpulmonata</taxon>
        <taxon>Sacoglossa</taxon>
        <taxon>Placobranchoidea</taxon>
        <taxon>Plakobranchidae</taxon>
        <taxon>Elysia</taxon>
    </lineage>
</organism>
<dbReference type="PROSITE" id="PS01209">
    <property type="entry name" value="LDLRA_1"/>
    <property type="match status" value="1"/>
</dbReference>
<proteinExistence type="predicted"/>
<gene>
    <name evidence="3" type="ORF">ElyMa_001615300</name>
</gene>
<comment type="caution">
    <text evidence="2">Lacks conserved residue(s) required for the propagation of feature annotation.</text>
</comment>
<dbReference type="SMART" id="SM00192">
    <property type="entry name" value="LDLa"/>
    <property type="match status" value="1"/>
</dbReference>
<dbReference type="EMBL" id="BMAT01003248">
    <property type="protein sequence ID" value="GFS22371.1"/>
    <property type="molecule type" value="Genomic_DNA"/>
</dbReference>
<sequence length="302" mass="35795">MKTFNIGKFKLGLKFQYDSPARDYNVNESCSEAGFFKCWPSRQCIHNKYVCDNETHCSNAADEASGLCKLQILKDTRTDRVATFQKMKKRAAFKIFCVARYEDQIKWYFQRWKNSEAIDINKKVKGQNCPSDRCRLQIQQAVRKGERTYMSTLSFLSLQSEDFGIYTCRMLDLRSEPFQLDRIQSKGCRQFLRCNKFLRYNPDWRAAFPLRRSSFSSCNSQTLIKHRKCRDMYETRCHDIEDKALNWRIVEAMRYICHHTVRSDVKDIHCWTNADNWRTMQEKLAECNDIPSPEMTEQDACL</sequence>
<evidence type="ECO:0000256" key="1">
    <source>
        <dbReference type="ARBA" id="ARBA00023157"/>
    </source>
</evidence>
<dbReference type="SUPFAM" id="SSF57424">
    <property type="entry name" value="LDL receptor-like module"/>
    <property type="match status" value="1"/>
</dbReference>
<keyword evidence="1" id="KW-1015">Disulfide bond</keyword>
<protein>
    <recommendedName>
        <fullName evidence="5">Ig-like domain-containing protein</fullName>
    </recommendedName>
</protein>
<reference evidence="3 4" key="1">
    <citation type="journal article" date="2021" name="Elife">
        <title>Chloroplast acquisition without the gene transfer in kleptoplastic sea slugs, Plakobranchus ocellatus.</title>
        <authorList>
            <person name="Maeda T."/>
            <person name="Takahashi S."/>
            <person name="Yoshida T."/>
            <person name="Shimamura S."/>
            <person name="Takaki Y."/>
            <person name="Nagai Y."/>
            <person name="Toyoda A."/>
            <person name="Suzuki Y."/>
            <person name="Arimoto A."/>
            <person name="Ishii H."/>
            <person name="Satoh N."/>
            <person name="Nishiyama T."/>
            <person name="Hasebe M."/>
            <person name="Maruyama T."/>
            <person name="Minagawa J."/>
            <person name="Obokata J."/>
            <person name="Shigenobu S."/>
        </authorList>
    </citation>
    <scope>NUCLEOTIDE SEQUENCE [LARGE SCALE GENOMIC DNA]</scope>
</reference>
<evidence type="ECO:0000256" key="2">
    <source>
        <dbReference type="PROSITE-ProRule" id="PRU00124"/>
    </source>
</evidence>
<dbReference type="Proteomes" id="UP000762676">
    <property type="component" value="Unassembled WGS sequence"/>
</dbReference>
<comment type="caution">
    <text evidence="3">The sequence shown here is derived from an EMBL/GenBank/DDBJ whole genome shotgun (WGS) entry which is preliminary data.</text>
</comment>
<dbReference type="InterPro" id="IPR036179">
    <property type="entry name" value="Ig-like_dom_sf"/>
</dbReference>
<accession>A0AAV4JP60</accession>
<evidence type="ECO:0000313" key="3">
    <source>
        <dbReference type="EMBL" id="GFS22371.1"/>
    </source>
</evidence>
<dbReference type="InterPro" id="IPR023415">
    <property type="entry name" value="LDLR_class-A_CS"/>
</dbReference>
<dbReference type="Gene3D" id="2.40.128.620">
    <property type="match status" value="1"/>
</dbReference>
<dbReference type="PROSITE" id="PS50068">
    <property type="entry name" value="LDLRA_2"/>
    <property type="match status" value="1"/>
</dbReference>
<dbReference type="InterPro" id="IPR036055">
    <property type="entry name" value="LDL_receptor-like_sf"/>
</dbReference>
<evidence type="ECO:0008006" key="5">
    <source>
        <dbReference type="Google" id="ProtNLM"/>
    </source>
</evidence>
<evidence type="ECO:0000313" key="4">
    <source>
        <dbReference type="Proteomes" id="UP000762676"/>
    </source>
</evidence>
<dbReference type="SUPFAM" id="SSF48726">
    <property type="entry name" value="Immunoglobulin"/>
    <property type="match status" value="1"/>
</dbReference>